<dbReference type="InterPro" id="IPR043136">
    <property type="entry name" value="B30.2/SPRY_sf"/>
</dbReference>
<sequence>MAAQGLDIDREAFCCSICLDLLKDPVTIPCGHSYCMSCVNTHWDGEGKSYSCPQCRQNFTQRPVLVKNTMLSILMEGLKKSGPPAALVSPPSAAHGDVSCDLCCEKKVKAVKSCLQCLVSYCKEHLQPHYDVAALKKHKLVEPKENLQENMCPRHDEVMKMFCRTDQQCICYLCSVDQHKGHHTVTAAAERAEKQRELQAVQQNLLQRIHHKETDEERLQQQVKNSSRSADAAVEHSDRSLKELLRLLEKRMSEVKQQVRSQQKAEEHRVKELQDKVQQEITELRRKLTELDTLSHTEDHVHFLHKFASLSKVSETSDSVKSSQTPPPFHDTVTAAVSKLRSALQETRLMDPPAEVRKPKVNTPKTNAPPAGGHRAAPPQQTSLKDFPTLPNLNRQPSTSDSQRLEPVANLPPQPSDLSNLDTSNLEDVELQDLLRYSRRLTFDPQSLNYKLELSKGDRVVKRLRYERSYPPHPDRFLTSSQVMTKESLTGRCFWQVLANYEDGFAVAASYRSIPRGERVLGQYYESDFGQNDVSWILECYSDFFFLRHDSRTREIRFEDHESYPPRRKLEFFWITMLGFWPFTKF</sequence>
<dbReference type="InterPro" id="IPR013083">
    <property type="entry name" value="Znf_RING/FYVE/PHD"/>
</dbReference>
<dbReference type="InterPro" id="IPR058030">
    <property type="entry name" value="TRIM8/14/16/25/29/45/65_CC"/>
</dbReference>
<dbReference type="SMART" id="SM00184">
    <property type="entry name" value="RING"/>
    <property type="match status" value="1"/>
</dbReference>
<reference evidence="9" key="2">
    <citation type="submission" date="2025-09" db="UniProtKB">
        <authorList>
            <consortium name="Ensembl"/>
        </authorList>
    </citation>
    <scope>IDENTIFICATION</scope>
</reference>
<dbReference type="PANTHER" id="PTHR25465:SF5">
    <property type="entry name" value="E3 UBIQUITIN_ISG15 LIGASE TRIM25-RELATED"/>
    <property type="match status" value="1"/>
</dbReference>
<feature type="coiled-coil region" evidence="5">
    <location>
        <begin position="238"/>
        <end position="294"/>
    </location>
</feature>
<dbReference type="Ensembl" id="ENSNMLT00000042599.1">
    <property type="protein sequence ID" value="ENSNMLP00000038261.1"/>
    <property type="gene ID" value="ENSNMLG00000023640.1"/>
</dbReference>
<dbReference type="PROSITE" id="PS50089">
    <property type="entry name" value="ZF_RING_2"/>
    <property type="match status" value="1"/>
</dbReference>
<dbReference type="Pfam" id="PF13765">
    <property type="entry name" value="PRY"/>
    <property type="match status" value="1"/>
</dbReference>
<dbReference type="InterPro" id="IPR013320">
    <property type="entry name" value="ConA-like_dom_sf"/>
</dbReference>
<keyword evidence="5" id="KW-0175">Coiled coil</keyword>
<feature type="domain" description="RING-type" evidence="7">
    <location>
        <begin position="15"/>
        <end position="56"/>
    </location>
</feature>
<evidence type="ECO:0000256" key="3">
    <source>
        <dbReference type="ARBA" id="ARBA00022833"/>
    </source>
</evidence>
<dbReference type="Gene3D" id="2.60.120.920">
    <property type="match status" value="1"/>
</dbReference>
<dbReference type="PROSITE" id="PS00518">
    <property type="entry name" value="ZF_RING_1"/>
    <property type="match status" value="1"/>
</dbReference>
<dbReference type="InterPro" id="IPR017907">
    <property type="entry name" value="Znf_RING_CS"/>
</dbReference>
<evidence type="ECO:0000256" key="2">
    <source>
        <dbReference type="ARBA" id="ARBA00022771"/>
    </source>
</evidence>
<name>A0A8C6UM24_9GOBI</name>
<evidence type="ECO:0000256" key="1">
    <source>
        <dbReference type="ARBA" id="ARBA00022723"/>
    </source>
</evidence>
<keyword evidence="2 4" id="KW-0863">Zinc-finger</keyword>
<dbReference type="PANTHER" id="PTHR25465">
    <property type="entry name" value="B-BOX DOMAIN CONTAINING"/>
    <property type="match status" value="1"/>
</dbReference>
<dbReference type="PROSITE" id="PS50119">
    <property type="entry name" value="ZF_BBOX"/>
    <property type="match status" value="1"/>
</dbReference>
<dbReference type="SUPFAM" id="SSF57845">
    <property type="entry name" value="B-box zinc-binding domain"/>
    <property type="match status" value="1"/>
</dbReference>
<dbReference type="SUPFAM" id="SSF49899">
    <property type="entry name" value="Concanavalin A-like lectins/glucanases"/>
    <property type="match status" value="1"/>
</dbReference>
<keyword evidence="3" id="KW-0862">Zinc</keyword>
<accession>A0A8C6UM24</accession>
<dbReference type="AlphaFoldDB" id="A0A8C6UM24"/>
<feature type="domain" description="B box-type" evidence="8">
    <location>
        <begin position="147"/>
        <end position="187"/>
    </location>
</feature>
<evidence type="ECO:0000313" key="9">
    <source>
        <dbReference type="Ensembl" id="ENSNMLP00000038261.1"/>
    </source>
</evidence>
<reference evidence="9" key="1">
    <citation type="submission" date="2025-08" db="UniProtKB">
        <authorList>
            <consortium name="Ensembl"/>
        </authorList>
    </citation>
    <scope>IDENTIFICATION</scope>
</reference>
<proteinExistence type="predicted"/>
<dbReference type="InterPro" id="IPR051051">
    <property type="entry name" value="E3_ubiq-ligase_TRIM/RNF"/>
</dbReference>
<dbReference type="SMART" id="SM00336">
    <property type="entry name" value="BBOX"/>
    <property type="match status" value="1"/>
</dbReference>
<dbReference type="Pfam" id="PF15227">
    <property type="entry name" value="zf-C3HC4_4"/>
    <property type="match status" value="1"/>
</dbReference>
<evidence type="ECO:0000259" key="7">
    <source>
        <dbReference type="PROSITE" id="PS50089"/>
    </source>
</evidence>
<protein>
    <recommendedName>
        <fullName evidence="11">Tripartite motif-containing protein 16-like</fullName>
    </recommendedName>
</protein>
<dbReference type="Gene3D" id="4.10.830.40">
    <property type="match status" value="1"/>
</dbReference>
<evidence type="ECO:0000256" key="5">
    <source>
        <dbReference type="SAM" id="Coils"/>
    </source>
</evidence>
<dbReference type="Gene3D" id="3.30.160.60">
    <property type="entry name" value="Classic Zinc Finger"/>
    <property type="match status" value="1"/>
</dbReference>
<dbReference type="CDD" id="cd19769">
    <property type="entry name" value="Bbox2_TRIM16-like"/>
    <property type="match status" value="1"/>
</dbReference>
<dbReference type="Pfam" id="PF00643">
    <property type="entry name" value="zf-B_box"/>
    <property type="match status" value="1"/>
</dbReference>
<dbReference type="Proteomes" id="UP000694523">
    <property type="component" value="Unplaced"/>
</dbReference>
<evidence type="ECO:0000259" key="8">
    <source>
        <dbReference type="PROSITE" id="PS50119"/>
    </source>
</evidence>
<evidence type="ECO:0000256" key="6">
    <source>
        <dbReference type="SAM" id="MobiDB-lite"/>
    </source>
</evidence>
<dbReference type="InterPro" id="IPR006574">
    <property type="entry name" value="PRY"/>
</dbReference>
<evidence type="ECO:0008006" key="11">
    <source>
        <dbReference type="Google" id="ProtNLM"/>
    </source>
</evidence>
<dbReference type="Gene3D" id="3.30.40.10">
    <property type="entry name" value="Zinc/RING finger domain, C3HC4 (zinc finger)"/>
    <property type="match status" value="1"/>
</dbReference>
<dbReference type="SMART" id="SM00589">
    <property type="entry name" value="PRY"/>
    <property type="match status" value="1"/>
</dbReference>
<feature type="compositionally biased region" description="Low complexity" evidence="6">
    <location>
        <begin position="368"/>
        <end position="379"/>
    </location>
</feature>
<dbReference type="GO" id="GO:0008270">
    <property type="term" value="F:zinc ion binding"/>
    <property type="evidence" value="ECO:0007669"/>
    <property type="project" value="UniProtKB-KW"/>
</dbReference>
<feature type="region of interest" description="Disordered" evidence="6">
    <location>
        <begin position="215"/>
        <end position="237"/>
    </location>
</feature>
<dbReference type="SUPFAM" id="SSF57850">
    <property type="entry name" value="RING/U-box"/>
    <property type="match status" value="1"/>
</dbReference>
<evidence type="ECO:0000313" key="10">
    <source>
        <dbReference type="Proteomes" id="UP000694523"/>
    </source>
</evidence>
<dbReference type="InterPro" id="IPR000315">
    <property type="entry name" value="Znf_B-box"/>
</dbReference>
<evidence type="ECO:0000256" key="4">
    <source>
        <dbReference type="PROSITE-ProRule" id="PRU00024"/>
    </source>
</evidence>
<dbReference type="Pfam" id="PF25600">
    <property type="entry name" value="TRIM_CC"/>
    <property type="match status" value="1"/>
</dbReference>
<keyword evidence="1" id="KW-0479">Metal-binding</keyword>
<dbReference type="InterPro" id="IPR001841">
    <property type="entry name" value="Znf_RING"/>
</dbReference>
<feature type="compositionally biased region" description="Polar residues" evidence="6">
    <location>
        <begin position="220"/>
        <end position="229"/>
    </location>
</feature>
<feature type="region of interest" description="Disordered" evidence="6">
    <location>
        <begin position="346"/>
        <end position="424"/>
    </location>
</feature>
<feature type="compositionally biased region" description="Polar residues" evidence="6">
    <location>
        <begin position="391"/>
        <end position="402"/>
    </location>
</feature>
<organism evidence="9 10">
    <name type="scientific">Neogobius melanostomus</name>
    <name type="common">round goby</name>
    <dbReference type="NCBI Taxonomy" id="47308"/>
    <lineage>
        <taxon>Eukaryota</taxon>
        <taxon>Metazoa</taxon>
        <taxon>Chordata</taxon>
        <taxon>Craniata</taxon>
        <taxon>Vertebrata</taxon>
        <taxon>Euteleostomi</taxon>
        <taxon>Actinopterygii</taxon>
        <taxon>Neopterygii</taxon>
        <taxon>Teleostei</taxon>
        <taxon>Neoteleostei</taxon>
        <taxon>Acanthomorphata</taxon>
        <taxon>Gobiaria</taxon>
        <taxon>Gobiiformes</taxon>
        <taxon>Gobioidei</taxon>
        <taxon>Gobiidae</taxon>
        <taxon>Benthophilinae</taxon>
        <taxon>Neogobiini</taxon>
        <taxon>Neogobius</taxon>
    </lineage>
</organism>
<keyword evidence="10" id="KW-1185">Reference proteome</keyword>